<comment type="caution">
    <text evidence="1">The sequence shown here is derived from an EMBL/GenBank/DDBJ whole genome shotgun (WGS) entry which is preliminary data.</text>
</comment>
<dbReference type="AlphaFoldDB" id="A0AAN7KDX2"/>
<dbReference type="InterPro" id="IPR014718">
    <property type="entry name" value="GH-type_carb-bd"/>
</dbReference>
<name>A0AAN7KDX2_9MYRT</name>
<dbReference type="PANTHER" id="PTHR11122:SF15">
    <property type="entry name" value="PROTEIN NDH-DEPENDENT CYCLIC ELECTRON FLOW 5"/>
    <property type="match status" value="1"/>
</dbReference>
<gene>
    <name evidence="1" type="ORF">SAY87_030085</name>
</gene>
<accession>A0AAN7KDX2</accession>
<reference evidence="1 2" key="1">
    <citation type="journal article" date="2023" name="Hortic Res">
        <title>Pangenome of water caltrop reveals structural variations and asymmetric subgenome divergence after allopolyploidization.</title>
        <authorList>
            <person name="Zhang X."/>
            <person name="Chen Y."/>
            <person name="Wang L."/>
            <person name="Yuan Y."/>
            <person name="Fang M."/>
            <person name="Shi L."/>
            <person name="Lu R."/>
            <person name="Comes H.P."/>
            <person name="Ma Y."/>
            <person name="Chen Y."/>
            <person name="Huang G."/>
            <person name="Zhou Y."/>
            <person name="Zheng Z."/>
            <person name="Qiu Y."/>
        </authorList>
    </citation>
    <scope>NUCLEOTIDE SEQUENCE [LARGE SCALE GENOMIC DNA]</scope>
    <source>
        <tissue evidence="1">Roots</tissue>
    </source>
</reference>
<protein>
    <recommendedName>
        <fullName evidence="3">NDH-dependent cyclic electron flow 5</fullName>
    </recommendedName>
</protein>
<dbReference type="SUPFAM" id="SSF74650">
    <property type="entry name" value="Galactose mutarotase-like"/>
    <property type="match status" value="1"/>
</dbReference>
<dbReference type="InterPro" id="IPR011013">
    <property type="entry name" value="Gal_mutarotase_sf_dom"/>
</dbReference>
<proteinExistence type="predicted"/>
<evidence type="ECO:0008006" key="3">
    <source>
        <dbReference type="Google" id="ProtNLM"/>
    </source>
</evidence>
<organism evidence="1 2">
    <name type="scientific">Trapa incisa</name>
    <dbReference type="NCBI Taxonomy" id="236973"/>
    <lineage>
        <taxon>Eukaryota</taxon>
        <taxon>Viridiplantae</taxon>
        <taxon>Streptophyta</taxon>
        <taxon>Embryophyta</taxon>
        <taxon>Tracheophyta</taxon>
        <taxon>Spermatophyta</taxon>
        <taxon>Magnoliopsida</taxon>
        <taxon>eudicotyledons</taxon>
        <taxon>Gunneridae</taxon>
        <taxon>Pentapetalae</taxon>
        <taxon>rosids</taxon>
        <taxon>malvids</taxon>
        <taxon>Myrtales</taxon>
        <taxon>Lythraceae</taxon>
        <taxon>Trapa</taxon>
    </lineage>
</organism>
<dbReference type="GO" id="GO:0005975">
    <property type="term" value="P:carbohydrate metabolic process"/>
    <property type="evidence" value="ECO:0007669"/>
    <property type="project" value="InterPro"/>
</dbReference>
<sequence length="387" mass="42864">MASISCMSLVPLSKDPSIFRIHLPSSSPPLRLNRSREFSLPLPLPPPRVASIPAIPFPPINVDYLEEEFSGHGVAFEGIGDSCVARLSLDNGSTATVMLPSGLVTSYKAPMWHGEKLEILQTFVSEGENGEALIQGGLSLEFIIEGEDGASWSPRDWALSDIRGNSQDSIQVELISCDSKSMVEMKYILTLQEQTLSSEIEVSNTSLSSSVQLRGSIINHLNVSTPDATYALGLEGSSFYSRPVISSSFAIIPPELGEEQSVWNLWEKFPLRKFLQTHEEAGDRNNDVKEDIEGEEEDNYKRLTEEMSMIYTSAPNYLTIIDRGRRNSVVVGRDGLDELYMHSPGSKYEFYSKYAYITLGPSAVLKPVKVHPGEVWRGAQHLHNPNL</sequence>
<dbReference type="GO" id="GO:0030246">
    <property type="term" value="F:carbohydrate binding"/>
    <property type="evidence" value="ECO:0007669"/>
    <property type="project" value="InterPro"/>
</dbReference>
<dbReference type="Proteomes" id="UP001345219">
    <property type="component" value="Chromosome 23"/>
</dbReference>
<dbReference type="EMBL" id="JAXIOK010000009">
    <property type="protein sequence ID" value="KAK4762201.1"/>
    <property type="molecule type" value="Genomic_DNA"/>
</dbReference>
<evidence type="ECO:0000313" key="1">
    <source>
        <dbReference type="EMBL" id="KAK4762201.1"/>
    </source>
</evidence>
<dbReference type="GO" id="GO:0047938">
    <property type="term" value="F:glucose-6-phosphate 1-epimerase activity"/>
    <property type="evidence" value="ECO:0007669"/>
    <property type="project" value="TreeGrafter"/>
</dbReference>
<evidence type="ECO:0000313" key="2">
    <source>
        <dbReference type="Proteomes" id="UP001345219"/>
    </source>
</evidence>
<dbReference type="Gene3D" id="2.70.98.10">
    <property type="match status" value="1"/>
</dbReference>
<dbReference type="GO" id="GO:0005737">
    <property type="term" value="C:cytoplasm"/>
    <property type="evidence" value="ECO:0007669"/>
    <property type="project" value="TreeGrafter"/>
</dbReference>
<keyword evidence="2" id="KW-1185">Reference proteome</keyword>
<dbReference type="PANTHER" id="PTHR11122">
    <property type="entry name" value="APOSPORY-ASSOCIATED PROTEIN C-RELATED"/>
    <property type="match status" value="1"/>
</dbReference>